<dbReference type="GO" id="GO:0005737">
    <property type="term" value="C:cytoplasm"/>
    <property type="evidence" value="ECO:0007669"/>
    <property type="project" value="TreeGrafter"/>
</dbReference>
<keyword evidence="3" id="KW-0175">Coiled coil</keyword>
<dbReference type="EMBL" id="JANCYW010000007">
    <property type="protein sequence ID" value="KAK4536148.1"/>
    <property type="molecule type" value="Genomic_DNA"/>
</dbReference>
<dbReference type="Pfam" id="PF01920">
    <property type="entry name" value="Prefoldin_2"/>
    <property type="match status" value="1"/>
</dbReference>
<dbReference type="GO" id="GO:0016272">
    <property type="term" value="C:prefoldin complex"/>
    <property type="evidence" value="ECO:0007669"/>
    <property type="project" value="InterPro"/>
</dbReference>
<dbReference type="GO" id="GO:0051082">
    <property type="term" value="F:unfolded protein binding"/>
    <property type="evidence" value="ECO:0007669"/>
    <property type="project" value="InterPro"/>
</dbReference>
<organism evidence="4 5">
    <name type="scientific">Cyanidium caldarium</name>
    <name type="common">Red alga</name>
    <dbReference type="NCBI Taxonomy" id="2771"/>
    <lineage>
        <taxon>Eukaryota</taxon>
        <taxon>Rhodophyta</taxon>
        <taxon>Bangiophyceae</taxon>
        <taxon>Cyanidiales</taxon>
        <taxon>Cyanidiaceae</taxon>
        <taxon>Cyanidium</taxon>
    </lineage>
</organism>
<gene>
    <name evidence="4" type="ORF">CDCA_CDCA07G2173</name>
</gene>
<protein>
    <submittedName>
        <fullName evidence="4">Uncharacterized protein</fullName>
    </submittedName>
</protein>
<dbReference type="Proteomes" id="UP001301350">
    <property type="component" value="Unassembled WGS sequence"/>
</dbReference>
<evidence type="ECO:0000313" key="4">
    <source>
        <dbReference type="EMBL" id="KAK4536148.1"/>
    </source>
</evidence>
<feature type="coiled-coil region" evidence="3">
    <location>
        <begin position="4"/>
        <end position="35"/>
    </location>
</feature>
<dbReference type="PANTHER" id="PTHR21431:SF0">
    <property type="entry name" value="PREFOLDIN SUBUNIT 6"/>
    <property type="match status" value="1"/>
</dbReference>
<dbReference type="InterPro" id="IPR002777">
    <property type="entry name" value="PFD_beta-like"/>
</dbReference>
<evidence type="ECO:0000313" key="5">
    <source>
        <dbReference type="Proteomes" id="UP001301350"/>
    </source>
</evidence>
<evidence type="ECO:0000256" key="2">
    <source>
        <dbReference type="ARBA" id="ARBA00023186"/>
    </source>
</evidence>
<evidence type="ECO:0000256" key="3">
    <source>
        <dbReference type="SAM" id="Coils"/>
    </source>
</evidence>
<reference evidence="4 5" key="1">
    <citation type="submission" date="2022-07" db="EMBL/GenBank/DDBJ databases">
        <title>Genome-wide signatures of adaptation to extreme environments.</title>
        <authorList>
            <person name="Cho C.H."/>
            <person name="Yoon H.S."/>
        </authorList>
    </citation>
    <scope>NUCLEOTIDE SEQUENCE [LARGE SCALE GENOMIC DNA]</scope>
    <source>
        <strain evidence="4 5">DBV 063 E5</strain>
    </source>
</reference>
<dbReference type="GO" id="GO:0051131">
    <property type="term" value="P:chaperone-mediated protein complex assembly"/>
    <property type="evidence" value="ECO:0007669"/>
    <property type="project" value="TreeGrafter"/>
</dbReference>
<comment type="caution">
    <text evidence="4">The sequence shown here is derived from an EMBL/GenBank/DDBJ whole genome shotgun (WGS) entry which is preliminary data.</text>
</comment>
<keyword evidence="2" id="KW-0143">Chaperone</keyword>
<dbReference type="GO" id="GO:0051087">
    <property type="term" value="F:protein-folding chaperone binding"/>
    <property type="evidence" value="ECO:0007669"/>
    <property type="project" value="TreeGrafter"/>
</dbReference>
<dbReference type="Gene3D" id="1.10.287.370">
    <property type="match status" value="1"/>
</dbReference>
<dbReference type="AlphaFoldDB" id="A0AAV9IWG6"/>
<proteinExistence type="inferred from homology"/>
<sequence>MDTLRELVEEYRKLQSKLAKALEAKQSLLAQLNENEAVTAELQAVPDAAEPSPIFKTCGPCLMRKSKPEALENVASRKRLLEEEMRRVDARLTETESALQARQEQIAAERQRLAAASGAARVPG</sequence>
<keyword evidence="5" id="KW-1185">Reference proteome</keyword>
<dbReference type="InterPro" id="IPR009053">
    <property type="entry name" value="Prefoldin"/>
</dbReference>
<dbReference type="PANTHER" id="PTHR21431">
    <property type="entry name" value="PREFOLDIN SUBUNIT 6"/>
    <property type="match status" value="1"/>
</dbReference>
<name>A0AAV9IWG6_CYACA</name>
<accession>A0AAV9IWG6</accession>
<dbReference type="SUPFAM" id="SSF46579">
    <property type="entry name" value="Prefoldin"/>
    <property type="match status" value="1"/>
</dbReference>
<feature type="coiled-coil region" evidence="3">
    <location>
        <begin position="71"/>
        <end position="112"/>
    </location>
</feature>
<dbReference type="GO" id="GO:0006457">
    <property type="term" value="P:protein folding"/>
    <property type="evidence" value="ECO:0007669"/>
    <property type="project" value="InterPro"/>
</dbReference>
<comment type="similarity">
    <text evidence="1">Belongs to the prefoldin subunit beta family.</text>
</comment>
<evidence type="ECO:0000256" key="1">
    <source>
        <dbReference type="ARBA" id="ARBA00008045"/>
    </source>
</evidence>